<dbReference type="Proteomes" id="UP000054047">
    <property type="component" value="Unassembled WGS sequence"/>
</dbReference>
<reference evidence="1 2" key="1">
    <citation type="submission" date="2013-12" db="EMBL/GenBank/DDBJ databases">
        <title>Draft genome of the parsitic nematode Ancylostoma duodenale.</title>
        <authorList>
            <person name="Mitreva M."/>
        </authorList>
    </citation>
    <scope>NUCLEOTIDE SEQUENCE [LARGE SCALE GENOMIC DNA]</scope>
    <source>
        <strain evidence="1 2">Zhejiang</strain>
    </source>
</reference>
<evidence type="ECO:0000313" key="2">
    <source>
        <dbReference type="Proteomes" id="UP000054047"/>
    </source>
</evidence>
<dbReference type="EMBL" id="KN729419">
    <property type="protein sequence ID" value="KIH62302.1"/>
    <property type="molecule type" value="Genomic_DNA"/>
</dbReference>
<evidence type="ECO:0000313" key="1">
    <source>
        <dbReference type="EMBL" id="KIH62302.1"/>
    </source>
</evidence>
<accession>A0A0C2DIJ5</accession>
<proteinExistence type="predicted"/>
<dbReference type="AlphaFoldDB" id="A0A0C2DIJ5"/>
<keyword evidence="2" id="KW-1185">Reference proteome</keyword>
<name>A0A0C2DIJ5_9BILA</name>
<organism evidence="1 2">
    <name type="scientific">Ancylostoma duodenale</name>
    <dbReference type="NCBI Taxonomy" id="51022"/>
    <lineage>
        <taxon>Eukaryota</taxon>
        <taxon>Metazoa</taxon>
        <taxon>Ecdysozoa</taxon>
        <taxon>Nematoda</taxon>
        <taxon>Chromadorea</taxon>
        <taxon>Rhabditida</taxon>
        <taxon>Rhabditina</taxon>
        <taxon>Rhabditomorpha</taxon>
        <taxon>Strongyloidea</taxon>
        <taxon>Ancylostomatidae</taxon>
        <taxon>Ancylostomatinae</taxon>
        <taxon>Ancylostoma</taxon>
    </lineage>
</organism>
<protein>
    <submittedName>
        <fullName evidence="1">Uncharacterized protein</fullName>
    </submittedName>
</protein>
<gene>
    <name evidence="1" type="ORF">ANCDUO_07417</name>
</gene>
<sequence length="66" mass="7688">MSYNIFNLFPRIPHDLVGMACVQHSIQLFCVSISVDRRNTVTQQEATSYLEEITPRDCKTKSWIVR</sequence>